<keyword evidence="1" id="KW-1133">Transmembrane helix</keyword>
<protein>
    <recommendedName>
        <fullName evidence="4">Polysaccharide biosynthesis protein C-terminal domain-containing protein</fullName>
    </recommendedName>
</protein>
<feature type="transmembrane region" description="Helical" evidence="1">
    <location>
        <begin position="423"/>
        <end position="443"/>
    </location>
</feature>
<keyword evidence="1" id="KW-0472">Membrane</keyword>
<dbReference type="InterPro" id="IPR031617">
    <property type="entry name" value="PelG"/>
</dbReference>
<evidence type="ECO:0000313" key="2">
    <source>
        <dbReference type="EMBL" id="OGH03362.1"/>
    </source>
</evidence>
<dbReference type="Proteomes" id="UP000177583">
    <property type="component" value="Unassembled WGS sequence"/>
</dbReference>
<feature type="transmembrane region" description="Helical" evidence="1">
    <location>
        <begin position="65"/>
        <end position="88"/>
    </location>
</feature>
<feature type="transmembrane region" description="Helical" evidence="1">
    <location>
        <begin position="100"/>
        <end position="125"/>
    </location>
</feature>
<feature type="transmembrane region" description="Helical" evidence="1">
    <location>
        <begin position="333"/>
        <end position="352"/>
    </location>
</feature>
<feature type="transmembrane region" description="Helical" evidence="1">
    <location>
        <begin position="131"/>
        <end position="155"/>
    </location>
</feature>
<dbReference type="EMBL" id="MFNF01000017">
    <property type="protein sequence ID" value="OGH03362.1"/>
    <property type="molecule type" value="Genomic_DNA"/>
</dbReference>
<evidence type="ECO:0000313" key="3">
    <source>
        <dbReference type="Proteomes" id="UP000177583"/>
    </source>
</evidence>
<evidence type="ECO:0000256" key="1">
    <source>
        <dbReference type="SAM" id="Phobius"/>
    </source>
</evidence>
<comment type="caution">
    <text evidence="2">The sequence shown here is derived from an EMBL/GenBank/DDBJ whole genome shotgun (WGS) entry which is preliminary data.</text>
</comment>
<feature type="transmembrane region" description="Helical" evidence="1">
    <location>
        <begin position="162"/>
        <end position="181"/>
    </location>
</feature>
<feature type="transmembrane region" description="Helical" evidence="1">
    <location>
        <begin position="271"/>
        <end position="291"/>
    </location>
</feature>
<dbReference type="AlphaFoldDB" id="A0A1F6GZ62"/>
<reference evidence="2 3" key="1">
    <citation type="journal article" date="2016" name="Nat. Commun.">
        <title>Thousands of microbial genomes shed light on interconnected biogeochemical processes in an aquifer system.</title>
        <authorList>
            <person name="Anantharaman K."/>
            <person name="Brown C.T."/>
            <person name="Hug L.A."/>
            <person name="Sharon I."/>
            <person name="Castelle C.J."/>
            <person name="Probst A.J."/>
            <person name="Thomas B.C."/>
            <person name="Singh A."/>
            <person name="Wilkins M.J."/>
            <person name="Karaoz U."/>
            <person name="Brodie E.L."/>
            <person name="Williams K.H."/>
            <person name="Hubbard S.S."/>
            <person name="Banfield J.F."/>
        </authorList>
    </citation>
    <scope>NUCLEOTIDE SEQUENCE [LARGE SCALE GENOMIC DNA]</scope>
</reference>
<keyword evidence="1" id="KW-0812">Transmembrane</keyword>
<proteinExistence type="predicted"/>
<sequence length="459" mass="51778">MAGIGFVLRKLSKRDDLSGLFQAYAYSALISTGPWMFTIISLGSISYLAGKFTTVETLSEFRRVIIYNFSFSLVFSAPVFMVVTRYLADAIYRKDVEGTPGLLIGGTALIIGTQLPLASAFYFFYAQISTGLALAAIVNFILISEIWLLSVFVTAIKDYKSVLLAFGTGMGFSALTSAFLVDLFDLIGILSAFSLGLCLTVALLVARVLAEYPYRFKEPFAFMGYFKKYWEVALSGVTYNSASWVDKWIMWQAPESDHSPTHLFLYPNYDSAMFLAYLSIVPSMAMFIMSVETNFFEAYLKFYRDIQHKASLSEIKENHENILLSILRSSRNFLVVQGAISLIFILMASKFFTAFGVNYMQISIYRFGVLGSFFQVMTLFINIILSYFDCRRAYMGLQGLFLLSNAAFTFISFSYGFKYYGVGYYLACVLTFVVSSLYMFHYIKRLPFHTFISTNASVG</sequence>
<organism evidence="2 3">
    <name type="scientific">Candidatus Lambdaproteobacteria bacterium RIFOXYD2_FULL_56_26</name>
    <dbReference type="NCBI Taxonomy" id="1817773"/>
    <lineage>
        <taxon>Bacteria</taxon>
        <taxon>Pseudomonadati</taxon>
        <taxon>Pseudomonadota</taxon>
        <taxon>Candidatus Lambdaproteobacteria</taxon>
    </lineage>
</organism>
<feature type="transmembrane region" description="Helical" evidence="1">
    <location>
        <begin position="400"/>
        <end position="417"/>
    </location>
</feature>
<dbReference type="Pfam" id="PF16933">
    <property type="entry name" value="PelG"/>
    <property type="match status" value="1"/>
</dbReference>
<feature type="transmembrane region" description="Helical" evidence="1">
    <location>
        <begin position="187"/>
        <end position="209"/>
    </location>
</feature>
<gene>
    <name evidence="2" type="ORF">A2557_02445</name>
</gene>
<feature type="transmembrane region" description="Helical" evidence="1">
    <location>
        <begin position="364"/>
        <end position="388"/>
    </location>
</feature>
<name>A0A1F6GZ62_9PROT</name>
<accession>A0A1F6GZ62</accession>
<evidence type="ECO:0008006" key="4">
    <source>
        <dbReference type="Google" id="ProtNLM"/>
    </source>
</evidence>
<feature type="transmembrane region" description="Helical" evidence="1">
    <location>
        <begin position="21"/>
        <end position="45"/>
    </location>
</feature>